<evidence type="ECO:0000256" key="2">
    <source>
        <dbReference type="ARBA" id="ARBA00023002"/>
    </source>
</evidence>
<proteinExistence type="inferred from homology"/>
<dbReference type="Pfam" id="PF00106">
    <property type="entry name" value="adh_short"/>
    <property type="match status" value="1"/>
</dbReference>
<comment type="similarity">
    <text evidence="1">Belongs to the short-chain dehydrogenases/reductases (SDR) family.</text>
</comment>
<dbReference type="Gene3D" id="3.40.50.720">
    <property type="entry name" value="NAD(P)-binding Rossmann-like Domain"/>
    <property type="match status" value="1"/>
</dbReference>
<dbReference type="InterPro" id="IPR036291">
    <property type="entry name" value="NAD(P)-bd_dom_sf"/>
</dbReference>
<keyword evidence="4" id="KW-1185">Reference proteome</keyword>
<keyword evidence="2" id="KW-0560">Oxidoreductase</keyword>
<accession>A0ABP6ZY18</accession>
<comment type="caution">
    <text evidence="3">The sequence shown here is derived from an EMBL/GenBank/DDBJ whole genome shotgun (WGS) entry which is preliminary data.</text>
</comment>
<dbReference type="InterPro" id="IPR002347">
    <property type="entry name" value="SDR_fam"/>
</dbReference>
<evidence type="ECO:0000313" key="4">
    <source>
        <dbReference type="Proteomes" id="UP001501697"/>
    </source>
</evidence>
<dbReference type="SUPFAM" id="SSF51735">
    <property type="entry name" value="NAD(P)-binding Rossmann-fold domains"/>
    <property type="match status" value="1"/>
</dbReference>
<sequence>MAFTVDSVPDLTGRVALVTGANGGLGLETAAVFASKGAHVVMAMRDQEKGARAIAGIREQTPAASLEAVELDLASQASIVEAAAAVLRDHDRIDILVNNAGVMATPERRTVDGYEMQFGVNHLGHWTLTAHLMPALVAAPAARVVSVSSTAHHMGRAVDPGNPHLEGRYEPWRAYGQSKLANYHFGLGLQREFERAGVRAQSLIAHPGLSHSDLQTTTVAEGGGGPMAPFFAWLAARAGMEVADGAMPQIRAATDPAARGGEFYGPRFMNNGPAVRRPVLRPGRERAIATLWAVSERETGVPIVVEAS</sequence>
<dbReference type="RefSeq" id="WP_344735791.1">
    <property type="nucleotide sequence ID" value="NZ_BAAAYU010000001.1"/>
</dbReference>
<dbReference type="NCBIfam" id="NF004846">
    <property type="entry name" value="PRK06197.1"/>
    <property type="match status" value="1"/>
</dbReference>
<dbReference type="PRINTS" id="PR00081">
    <property type="entry name" value="GDHRDH"/>
</dbReference>
<reference evidence="4" key="1">
    <citation type="journal article" date="2019" name="Int. J. Syst. Evol. Microbiol.">
        <title>The Global Catalogue of Microorganisms (GCM) 10K type strain sequencing project: providing services to taxonomists for standard genome sequencing and annotation.</title>
        <authorList>
            <consortium name="The Broad Institute Genomics Platform"/>
            <consortium name="The Broad Institute Genome Sequencing Center for Infectious Disease"/>
            <person name="Wu L."/>
            <person name="Ma J."/>
        </authorList>
    </citation>
    <scope>NUCLEOTIDE SEQUENCE [LARGE SCALE GENOMIC DNA]</scope>
    <source>
        <strain evidence="4">JCM 16544</strain>
    </source>
</reference>
<organism evidence="3 4">
    <name type="scientific">Microbacterium awajiense</name>
    <dbReference type="NCBI Taxonomy" id="415214"/>
    <lineage>
        <taxon>Bacteria</taxon>
        <taxon>Bacillati</taxon>
        <taxon>Actinomycetota</taxon>
        <taxon>Actinomycetes</taxon>
        <taxon>Micrococcales</taxon>
        <taxon>Microbacteriaceae</taxon>
        <taxon>Microbacterium</taxon>
    </lineage>
</organism>
<dbReference type="PANTHER" id="PTHR24320">
    <property type="entry name" value="RETINOL DEHYDROGENASE"/>
    <property type="match status" value="1"/>
</dbReference>
<dbReference type="Proteomes" id="UP001501697">
    <property type="component" value="Unassembled WGS sequence"/>
</dbReference>
<dbReference type="EMBL" id="BAAAYU010000001">
    <property type="protein sequence ID" value="GAA3622135.1"/>
    <property type="molecule type" value="Genomic_DNA"/>
</dbReference>
<evidence type="ECO:0000256" key="1">
    <source>
        <dbReference type="ARBA" id="ARBA00006484"/>
    </source>
</evidence>
<protein>
    <submittedName>
        <fullName evidence="3">SDR family NAD(P)-dependent oxidoreductase</fullName>
    </submittedName>
</protein>
<gene>
    <name evidence="3" type="ORF">GCM10022200_00290</name>
</gene>
<dbReference type="PANTHER" id="PTHR24320:SF148">
    <property type="entry name" value="NAD(P)-BINDING ROSSMANN-FOLD SUPERFAMILY PROTEIN"/>
    <property type="match status" value="1"/>
</dbReference>
<name>A0ABP6ZY18_9MICO</name>
<evidence type="ECO:0000313" key="3">
    <source>
        <dbReference type="EMBL" id="GAA3622135.1"/>
    </source>
</evidence>